<name>A0A7N0ULC6_KALFE</name>
<sequence length="161" mass="17769">MSALTAFAVLCLALSIPNAEARALDNSGDPLASAPVLDYHFDPSADELVPESQPEPDVVFAPGDTDFPGFASKNKVIEFLKTCEETADLDLDCGVDFHLAVFYEDAKPADRCCEQVLKPGKQCHDVLVKFIYRFEGVAFDWNEVSRRSDNVWKHCSLIGKL</sequence>
<protein>
    <recommendedName>
        <fullName evidence="3">Prolamin-like domain-containing protein</fullName>
    </recommendedName>
</protein>
<feature type="chain" id="PRO_5029679230" description="Prolamin-like domain-containing protein" evidence="2">
    <location>
        <begin position="22"/>
        <end position="161"/>
    </location>
</feature>
<dbReference type="EnsemblPlants" id="Kaladp0073s0055.1.v1.1">
    <property type="protein sequence ID" value="Kaladp0073s0055.1.v1.1.CDS.1"/>
    <property type="gene ID" value="Kaladp0073s0055.v1.1"/>
</dbReference>
<organism evidence="4 5">
    <name type="scientific">Kalanchoe fedtschenkoi</name>
    <name type="common">Lavender scallops</name>
    <name type="synonym">South American air plant</name>
    <dbReference type="NCBI Taxonomy" id="63787"/>
    <lineage>
        <taxon>Eukaryota</taxon>
        <taxon>Viridiplantae</taxon>
        <taxon>Streptophyta</taxon>
        <taxon>Embryophyta</taxon>
        <taxon>Tracheophyta</taxon>
        <taxon>Spermatophyta</taxon>
        <taxon>Magnoliopsida</taxon>
        <taxon>eudicotyledons</taxon>
        <taxon>Gunneridae</taxon>
        <taxon>Pentapetalae</taxon>
        <taxon>Saxifragales</taxon>
        <taxon>Crassulaceae</taxon>
        <taxon>Kalanchoe</taxon>
    </lineage>
</organism>
<dbReference type="Pfam" id="PF05617">
    <property type="entry name" value="Prolamin_like"/>
    <property type="match status" value="1"/>
</dbReference>
<accession>A0A7N0ULC6</accession>
<proteinExistence type="predicted"/>
<dbReference type="Gramene" id="Kaladp0073s0055.1.v1.1">
    <property type="protein sequence ID" value="Kaladp0073s0055.1.v1.1.CDS.1"/>
    <property type="gene ID" value="Kaladp0073s0055.v1.1"/>
</dbReference>
<dbReference type="InterPro" id="IPR008502">
    <property type="entry name" value="Prolamin-like"/>
</dbReference>
<evidence type="ECO:0000259" key="3">
    <source>
        <dbReference type="Pfam" id="PF05617"/>
    </source>
</evidence>
<evidence type="ECO:0000256" key="2">
    <source>
        <dbReference type="SAM" id="SignalP"/>
    </source>
</evidence>
<dbReference type="InterPro" id="IPR040220">
    <property type="entry name" value="DD11"/>
</dbReference>
<feature type="signal peptide" evidence="2">
    <location>
        <begin position="1"/>
        <end position="21"/>
    </location>
</feature>
<evidence type="ECO:0000313" key="4">
    <source>
        <dbReference type="EnsemblPlants" id="Kaladp0073s0055.1.v1.1.CDS.1"/>
    </source>
</evidence>
<evidence type="ECO:0000256" key="1">
    <source>
        <dbReference type="ARBA" id="ARBA00022729"/>
    </source>
</evidence>
<dbReference type="AlphaFoldDB" id="A0A7N0ULC6"/>
<reference evidence="4" key="1">
    <citation type="submission" date="2021-01" db="UniProtKB">
        <authorList>
            <consortium name="EnsemblPlants"/>
        </authorList>
    </citation>
    <scope>IDENTIFICATION</scope>
</reference>
<keyword evidence="5" id="KW-1185">Reference proteome</keyword>
<keyword evidence="1 2" id="KW-0732">Signal</keyword>
<evidence type="ECO:0000313" key="5">
    <source>
        <dbReference type="Proteomes" id="UP000594263"/>
    </source>
</evidence>
<dbReference type="PANTHER" id="PTHR31207:SF35">
    <property type="entry name" value="PROLAMIN-LIKE DOMAIN-CONTAINING PROTEIN"/>
    <property type="match status" value="1"/>
</dbReference>
<feature type="domain" description="Prolamin-like" evidence="3">
    <location>
        <begin position="91"/>
        <end position="156"/>
    </location>
</feature>
<dbReference type="PANTHER" id="PTHR31207">
    <property type="entry name" value="ECA1 GAMETOGENESIS FAMILY PROTEIN (DUF784)-RELATED-RELATED"/>
    <property type="match status" value="1"/>
</dbReference>
<dbReference type="Proteomes" id="UP000594263">
    <property type="component" value="Unplaced"/>
</dbReference>